<evidence type="ECO:0000313" key="3">
    <source>
        <dbReference type="EMBL" id="MCG2615614.1"/>
    </source>
</evidence>
<dbReference type="Proteomes" id="UP001165367">
    <property type="component" value="Unassembled WGS sequence"/>
</dbReference>
<organism evidence="3 4">
    <name type="scientific">Terrimonas ginsenosidimutans</name>
    <dbReference type="NCBI Taxonomy" id="2908004"/>
    <lineage>
        <taxon>Bacteria</taxon>
        <taxon>Pseudomonadati</taxon>
        <taxon>Bacteroidota</taxon>
        <taxon>Chitinophagia</taxon>
        <taxon>Chitinophagales</taxon>
        <taxon>Chitinophagaceae</taxon>
        <taxon>Terrimonas</taxon>
    </lineage>
</organism>
<comment type="caution">
    <text evidence="3">The sequence shown here is derived from an EMBL/GenBank/DDBJ whole genome shotgun (WGS) entry which is preliminary data.</text>
</comment>
<keyword evidence="4" id="KW-1185">Reference proteome</keyword>
<evidence type="ECO:0000259" key="2">
    <source>
        <dbReference type="Pfam" id="PF08818"/>
    </source>
</evidence>
<feature type="domain" description="YdhG-like" evidence="2">
    <location>
        <begin position="15"/>
        <end position="108"/>
    </location>
</feature>
<reference evidence="3" key="1">
    <citation type="submission" date="2022-01" db="EMBL/GenBank/DDBJ databases">
        <authorList>
            <person name="Jo J.-H."/>
            <person name="Im W.-T."/>
        </authorList>
    </citation>
    <scope>NUCLEOTIDE SEQUENCE</scope>
    <source>
        <strain evidence="3">NA20</strain>
    </source>
</reference>
<sequence>MRGVDDYIKLLPEGRKEICEKIREMIFSLVPEIEERLSFKMPFYHYFGMFMYFRSTKDGISVCFMRGKDLVELFPELQQNKRAIVASVLITSKADIYTLNLQEIILTAAAWNQEAKMLKKPMVNAVKKKSPARKKGTPLKGKKRQY</sequence>
<accession>A0ABS9KTE4</accession>
<protein>
    <submittedName>
        <fullName evidence="3">DUF1801 domain-containing protein</fullName>
    </submittedName>
</protein>
<dbReference type="EMBL" id="JAKLTR010000009">
    <property type="protein sequence ID" value="MCG2615614.1"/>
    <property type="molecule type" value="Genomic_DNA"/>
</dbReference>
<proteinExistence type="predicted"/>
<name>A0ABS9KTE4_9BACT</name>
<dbReference type="RefSeq" id="WP_237873557.1">
    <property type="nucleotide sequence ID" value="NZ_JAKLTR010000009.1"/>
</dbReference>
<dbReference type="Pfam" id="PF08818">
    <property type="entry name" value="DUF1801"/>
    <property type="match status" value="1"/>
</dbReference>
<evidence type="ECO:0000313" key="4">
    <source>
        <dbReference type="Proteomes" id="UP001165367"/>
    </source>
</evidence>
<dbReference type="SUPFAM" id="SSF159888">
    <property type="entry name" value="YdhG-like"/>
    <property type="match status" value="1"/>
</dbReference>
<dbReference type="InterPro" id="IPR014922">
    <property type="entry name" value="YdhG-like"/>
</dbReference>
<evidence type="ECO:0000256" key="1">
    <source>
        <dbReference type="SAM" id="MobiDB-lite"/>
    </source>
</evidence>
<gene>
    <name evidence="3" type="ORF">LZZ85_15035</name>
</gene>
<feature type="region of interest" description="Disordered" evidence="1">
    <location>
        <begin position="127"/>
        <end position="146"/>
    </location>
</feature>
<dbReference type="Gene3D" id="3.90.1150.200">
    <property type="match status" value="1"/>
</dbReference>